<name>A0AAW1NLT3_POPJA</name>
<evidence type="ECO:0000313" key="1">
    <source>
        <dbReference type="EMBL" id="KAK9758937.1"/>
    </source>
</evidence>
<dbReference type="EMBL" id="JASPKY010000003">
    <property type="protein sequence ID" value="KAK9758937.1"/>
    <property type="molecule type" value="Genomic_DNA"/>
</dbReference>
<comment type="caution">
    <text evidence="1">The sequence shown here is derived from an EMBL/GenBank/DDBJ whole genome shotgun (WGS) entry which is preliminary data.</text>
</comment>
<sequence>MLYPPHLYDSPTAILDDQWAMGRAKPPTNPTPVRPTHTRLEMGRRSLCAVPPPSGHKHRFYYFAYPLRVSPPILSVLLFRLASSYKTEKALYRVLNALSGALEME</sequence>
<reference evidence="1 2" key="1">
    <citation type="journal article" date="2024" name="BMC Genomics">
        <title>De novo assembly and annotation of Popillia japonica's genome with initial clues to its potential as an invasive pest.</title>
        <authorList>
            <person name="Cucini C."/>
            <person name="Boschi S."/>
            <person name="Funari R."/>
            <person name="Cardaioli E."/>
            <person name="Iannotti N."/>
            <person name="Marturano G."/>
            <person name="Paoli F."/>
            <person name="Bruttini M."/>
            <person name="Carapelli A."/>
            <person name="Frati F."/>
            <person name="Nardi F."/>
        </authorList>
    </citation>
    <scope>NUCLEOTIDE SEQUENCE [LARGE SCALE GENOMIC DNA]</scope>
    <source>
        <strain evidence="1">DMR45628</strain>
    </source>
</reference>
<keyword evidence="2" id="KW-1185">Reference proteome</keyword>
<proteinExistence type="predicted"/>
<dbReference type="AlphaFoldDB" id="A0AAW1NLT3"/>
<gene>
    <name evidence="1" type="ORF">QE152_g760</name>
</gene>
<organism evidence="1 2">
    <name type="scientific">Popillia japonica</name>
    <name type="common">Japanese beetle</name>
    <dbReference type="NCBI Taxonomy" id="7064"/>
    <lineage>
        <taxon>Eukaryota</taxon>
        <taxon>Metazoa</taxon>
        <taxon>Ecdysozoa</taxon>
        <taxon>Arthropoda</taxon>
        <taxon>Hexapoda</taxon>
        <taxon>Insecta</taxon>
        <taxon>Pterygota</taxon>
        <taxon>Neoptera</taxon>
        <taxon>Endopterygota</taxon>
        <taxon>Coleoptera</taxon>
        <taxon>Polyphaga</taxon>
        <taxon>Scarabaeiformia</taxon>
        <taxon>Scarabaeidae</taxon>
        <taxon>Rutelinae</taxon>
        <taxon>Popillia</taxon>
    </lineage>
</organism>
<accession>A0AAW1NLT3</accession>
<evidence type="ECO:0000313" key="2">
    <source>
        <dbReference type="Proteomes" id="UP001458880"/>
    </source>
</evidence>
<dbReference type="Proteomes" id="UP001458880">
    <property type="component" value="Unassembled WGS sequence"/>
</dbReference>
<protein>
    <submittedName>
        <fullName evidence="1">Uncharacterized protein</fullName>
    </submittedName>
</protein>